<evidence type="ECO:0000313" key="1">
    <source>
        <dbReference type="EMBL" id="MDH0967137.1"/>
    </source>
</evidence>
<proteinExistence type="predicted"/>
<gene>
    <name evidence="1" type="ORF">N5C89_30315</name>
</gene>
<dbReference type="Gene3D" id="1.10.3230.30">
    <property type="entry name" value="Phage gp6-like head-tail connector protein"/>
    <property type="match status" value="1"/>
</dbReference>
<evidence type="ECO:0000313" key="2">
    <source>
        <dbReference type="Proteomes" id="UP001159937"/>
    </source>
</evidence>
<dbReference type="InterPro" id="IPR021146">
    <property type="entry name" value="Phage_gp6-like_head-tail"/>
</dbReference>
<dbReference type="InterPro" id="IPR006450">
    <property type="entry name" value="Phage_HK97_gp6-like"/>
</dbReference>
<sequence>MTINALDVVSIEELRQHIEFDSDDRDALIARYAQGALDYCLTYCDEPRWKQPDDLPSQVVSAMLLFFCDAFEHRGAQTDTQLYANQRAHDLLFQVRNWRGETDEAEGA</sequence>
<organism evidence="1 2">
    <name type="scientific">Klebsiella michiganensis</name>
    <dbReference type="NCBI Taxonomy" id="1134687"/>
    <lineage>
        <taxon>Bacteria</taxon>
        <taxon>Pseudomonadati</taxon>
        <taxon>Pseudomonadota</taxon>
        <taxon>Gammaproteobacteria</taxon>
        <taxon>Enterobacterales</taxon>
        <taxon>Enterobacteriaceae</taxon>
        <taxon>Klebsiella/Raoultella group</taxon>
        <taxon>Klebsiella</taxon>
    </lineage>
</organism>
<dbReference type="NCBIfam" id="TIGR01560">
    <property type="entry name" value="put_DNA_pack"/>
    <property type="match status" value="1"/>
</dbReference>
<dbReference type="AlphaFoldDB" id="A0AAJ1KYQ7"/>
<dbReference type="EMBL" id="JAOCBF010000080">
    <property type="protein sequence ID" value="MDH0967137.1"/>
    <property type="molecule type" value="Genomic_DNA"/>
</dbReference>
<protein>
    <submittedName>
        <fullName evidence="1">Head-tail connector protein</fullName>
    </submittedName>
</protein>
<dbReference type="Proteomes" id="UP001159937">
    <property type="component" value="Unassembled WGS sequence"/>
</dbReference>
<comment type="caution">
    <text evidence="1">The sequence shown here is derived from an EMBL/GenBank/DDBJ whole genome shotgun (WGS) entry which is preliminary data.</text>
</comment>
<reference evidence="1" key="1">
    <citation type="submission" date="2022-09" db="EMBL/GenBank/DDBJ databases">
        <title>Intensive care unit water sources are persistently colonized with multi-drug resistant bacteria and are the site of extensive horizontal gene transfer of antibiotic resistance genes.</title>
        <authorList>
            <person name="Diorio-Toth L."/>
        </authorList>
    </citation>
    <scope>NUCLEOTIDE SEQUENCE</scope>
    <source>
        <strain evidence="1">GD03918</strain>
    </source>
</reference>
<name>A0AAJ1KYQ7_9ENTR</name>
<accession>A0AAJ1KYQ7</accession>
<dbReference type="RefSeq" id="WP_279945112.1">
    <property type="nucleotide sequence ID" value="NZ_JAOCBF010000080.1"/>
</dbReference>
<dbReference type="Pfam" id="PF05135">
    <property type="entry name" value="Phage_connect_1"/>
    <property type="match status" value="1"/>
</dbReference>